<name>A0A1V4JMS8_PATFA</name>
<dbReference type="EMBL" id="LSYS01006902">
    <property type="protein sequence ID" value="OPJ73460.1"/>
    <property type="molecule type" value="Genomic_DNA"/>
</dbReference>
<protein>
    <submittedName>
        <fullName evidence="2">Uncharacterized protein</fullName>
    </submittedName>
</protein>
<accession>A0A1V4JMS8</accession>
<evidence type="ECO:0000313" key="2">
    <source>
        <dbReference type="EMBL" id="OPJ73460.1"/>
    </source>
</evidence>
<keyword evidence="3" id="KW-1185">Reference proteome</keyword>
<organism evidence="2 3">
    <name type="scientific">Patagioenas fasciata monilis</name>
    <dbReference type="NCBI Taxonomy" id="372326"/>
    <lineage>
        <taxon>Eukaryota</taxon>
        <taxon>Metazoa</taxon>
        <taxon>Chordata</taxon>
        <taxon>Craniata</taxon>
        <taxon>Vertebrata</taxon>
        <taxon>Euteleostomi</taxon>
        <taxon>Archelosauria</taxon>
        <taxon>Archosauria</taxon>
        <taxon>Dinosauria</taxon>
        <taxon>Saurischia</taxon>
        <taxon>Theropoda</taxon>
        <taxon>Coelurosauria</taxon>
        <taxon>Aves</taxon>
        <taxon>Neognathae</taxon>
        <taxon>Neoaves</taxon>
        <taxon>Columbimorphae</taxon>
        <taxon>Columbiformes</taxon>
        <taxon>Columbidae</taxon>
        <taxon>Patagioenas</taxon>
    </lineage>
</organism>
<proteinExistence type="predicted"/>
<sequence length="72" mass="7758">MVITVGGPSEDSQLKSKPPEPVTAVDVSSPAADIRRTARGPSVGSPDVRNQKWVLCTLKKWTEEPQIGCLLE</sequence>
<evidence type="ECO:0000313" key="3">
    <source>
        <dbReference type="Proteomes" id="UP000190648"/>
    </source>
</evidence>
<comment type="caution">
    <text evidence="2">The sequence shown here is derived from an EMBL/GenBank/DDBJ whole genome shotgun (WGS) entry which is preliminary data.</text>
</comment>
<evidence type="ECO:0000256" key="1">
    <source>
        <dbReference type="SAM" id="MobiDB-lite"/>
    </source>
</evidence>
<reference evidence="2 3" key="1">
    <citation type="submission" date="2016-02" db="EMBL/GenBank/DDBJ databases">
        <title>Band-tailed pigeon sequencing and assembly.</title>
        <authorList>
            <person name="Soares A.E."/>
            <person name="Novak B.J."/>
            <person name="Rice E.S."/>
            <person name="O'Connell B."/>
            <person name="Chang D."/>
            <person name="Weber S."/>
            <person name="Shapiro B."/>
        </authorList>
    </citation>
    <scope>NUCLEOTIDE SEQUENCE [LARGE SCALE GENOMIC DNA]</scope>
    <source>
        <strain evidence="2">BTP2013</strain>
        <tissue evidence="2">Blood</tissue>
    </source>
</reference>
<dbReference type="Proteomes" id="UP000190648">
    <property type="component" value="Unassembled WGS sequence"/>
</dbReference>
<feature type="region of interest" description="Disordered" evidence="1">
    <location>
        <begin position="1"/>
        <end position="46"/>
    </location>
</feature>
<gene>
    <name evidence="2" type="ORF">AV530_005806</name>
</gene>
<dbReference type="AlphaFoldDB" id="A0A1V4JMS8"/>